<keyword evidence="19" id="KW-1185">Reference proteome</keyword>
<evidence type="ECO:0000256" key="11">
    <source>
        <dbReference type="ARBA" id="ARBA00038280"/>
    </source>
</evidence>
<evidence type="ECO:0000259" key="17">
    <source>
        <dbReference type="PROSITE" id="PS51846"/>
    </source>
</evidence>
<keyword evidence="5 14" id="KW-0812">Transmembrane</keyword>
<dbReference type="AlphaFoldDB" id="C5T2E5"/>
<dbReference type="Pfam" id="PF03471">
    <property type="entry name" value="CorC_HlyC"/>
    <property type="match status" value="1"/>
</dbReference>
<proteinExistence type="inferred from homology"/>
<comment type="subcellular location">
    <subcellularLocation>
        <location evidence="1">Cell inner membrane</location>
        <topology evidence="1">Multi-pass membrane protein</topology>
    </subcellularLocation>
</comment>
<feature type="domain" description="CBS" evidence="16">
    <location>
        <begin position="314"/>
        <end position="374"/>
    </location>
</feature>
<dbReference type="PATRIC" id="fig|573060.9.peg.4089"/>
<evidence type="ECO:0000256" key="6">
    <source>
        <dbReference type="ARBA" id="ARBA00022737"/>
    </source>
</evidence>
<evidence type="ECO:0000256" key="15">
    <source>
        <dbReference type="SAM" id="Phobius"/>
    </source>
</evidence>
<comment type="caution">
    <text evidence="18">The sequence shown here is derived from an EMBL/GenBank/DDBJ whole genome shotgun (WGS) entry which is preliminary data.</text>
</comment>
<organism evidence="18 19">
    <name type="scientific">Acidovorax delafieldii 2AN</name>
    <dbReference type="NCBI Taxonomy" id="573060"/>
    <lineage>
        <taxon>Bacteria</taxon>
        <taxon>Pseudomonadati</taxon>
        <taxon>Pseudomonadota</taxon>
        <taxon>Betaproteobacteria</taxon>
        <taxon>Burkholderiales</taxon>
        <taxon>Comamonadaceae</taxon>
        <taxon>Acidovorax</taxon>
    </lineage>
</organism>
<reference evidence="18 19" key="1">
    <citation type="submission" date="2009-05" db="EMBL/GenBank/DDBJ databases">
        <title>The draft genome of Acidovorax delafieldii 2AN.</title>
        <authorList>
            <consortium name="US DOE Joint Genome Institute (JGI-PGF)"/>
            <person name="Lucas S."/>
            <person name="Copeland A."/>
            <person name="Lapidus A."/>
            <person name="Glavina del Rio T."/>
            <person name="Tice H."/>
            <person name="Bruce D."/>
            <person name="Goodwin L."/>
            <person name="Pitluck S."/>
            <person name="Larimer F."/>
            <person name="Land M.L."/>
            <person name="Hauser L."/>
            <person name="Shelobolina E.S."/>
            <person name="Picardal F."/>
            <person name="Roden E."/>
            <person name="Emerson D."/>
        </authorList>
    </citation>
    <scope>NUCLEOTIDE SEQUENCE [LARGE SCALE GENOMIC DNA]</scope>
    <source>
        <strain evidence="18 19">2AN</strain>
    </source>
</reference>
<gene>
    <name evidence="18" type="ORF">AcdelDRAFT_1075</name>
</gene>
<dbReference type="InterPro" id="IPR005170">
    <property type="entry name" value="Transptr-assoc_dom"/>
</dbReference>
<comment type="similarity">
    <text evidence="11">Belongs to the UPF0053 family. PaeA subfamily.</text>
</comment>
<evidence type="ECO:0000256" key="14">
    <source>
        <dbReference type="PROSITE-ProRule" id="PRU01193"/>
    </source>
</evidence>
<keyword evidence="9 14" id="KW-0472">Membrane</keyword>
<feature type="transmembrane region" description="Helical" evidence="15">
    <location>
        <begin position="132"/>
        <end position="152"/>
    </location>
</feature>
<evidence type="ECO:0000256" key="5">
    <source>
        <dbReference type="ARBA" id="ARBA00022692"/>
    </source>
</evidence>
<dbReference type="SMART" id="SM01091">
    <property type="entry name" value="CorC_HlyC"/>
    <property type="match status" value="1"/>
</dbReference>
<evidence type="ECO:0000256" key="10">
    <source>
        <dbReference type="ARBA" id="ARBA00037177"/>
    </source>
</evidence>
<evidence type="ECO:0000256" key="7">
    <source>
        <dbReference type="ARBA" id="ARBA00022989"/>
    </source>
</evidence>
<dbReference type="PANTHER" id="PTHR22777">
    <property type="entry name" value="HEMOLYSIN-RELATED"/>
    <property type="match status" value="1"/>
</dbReference>
<dbReference type="PANTHER" id="PTHR22777:SF16">
    <property type="entry name" value="POLYAMINE EXPORT PROTEIN"/>
    <property type="match status" value="1"/>
</dbReference>
<dbReference type="Gene3D" id="3.30.465.10">
    <property type="match status" value="1"/>
</dbReference>
<dbReference type="EMBL" id="ACQT01000019">
    <property type="protein sequence ID" value="EER61335.1"/>
    <property type="molecule type" value="Genomic_DNA"/>
</dbReference>
<dbReference type="Proteomes" id="UP000003856">
    <property type="component" value="Unassembled WGS sequence"/>
</dbReference>
<feature type="domain" description="CNNM transmembrane" evidence="17">
    <location>
        <begin position="29"/>
        <end position="229"/>
    </location>
</feature>
<dbReference type="Pfam" id="PF01595">
    <property type="entry name" value="CNNM"/>
    <property type="match status" value="1"/>
</dbReference>
<dbReference type="InterPro" id="IPR036318">
    <property type="entry name" value="FAD-bd_PCMH-like_sf"/>
</dbReference>
<dbReference type="Gene3D" id="3.10.580.10">
    <property type="entry name" value="CBS-domain"/>
    <property type="match status" value="1"/>
</dbReference>
<dbReference type="InterPro" id="IPR044751">
    <property type="entry name" value="Ion_transp-like_CBS"/>
</dbReference>
<evidence type="ECO:0000256" key="8">
    <source>
        <dbReference type="ARBA" id="ARBA00023122"/>
    </source>
</evidence>
<evidence type="ECO:0000313" key="19">
    <source>
        <dbReference type="Proteomes" id="UP000003856"/>
    </source>
</evidence>
<dbReference type="SUPFAM" id="SSF56176">
    <property type="entry name" value="FAD-binding/transporter-associated domain-like"/>
    <property type="match status" value="1"/>
</dbReference>
<evidence type="ECO:0000313" key="18">
    <source>
        <dbReference type="EMBL" id="EER61335.1"/>
    </source>
</evidence>
<protein>
    <recommendedName>
        <fullName evidence="12">Polyamine export protein</fullName>
    </recommendedName>
</protein>
<dbReference type="GO" id="GO:0050660">
    <property type="term" value="F:flavin adenine dinucleotide binding"/>
    <property type="evidence" value="ECO:0007669"/>
    <property type="project" value="InterPro"/>
</dbReference>
<evidence type="ECO:0000259" key="16">
    <source>
        <dbReference type="PROSITE" id="PS51371"/>
    </source>
</evidence>
<keyword evidence="3" id="KW-1003">Cell membrane</keyword>
<feature type="transmembrane region" description="Helical" evidence="15">
    <location>
        <begin position="164"/>
        <end position="186"/>
    </location>
</feature>
<accession>C5T2E5</accession>
<sequence length="476" mass="52298">MRPALHHGRAPLHSERPCGPSARAARAYPTMTLTQSLLIIGLLIAASAFFSVAEISLAAARRLRLRQMADEGDARADRVLRLQDQPGDYFTVVQVGQNAVAILGGIVGEGALSPHFSALFALWLPGATAEKAGFLASFLAVTSLFILFADLFPKRLGMAEPERLVVRLAQPMAWCMTLLRPLVWFYSRGADALFRVLGLSSLRDDRITSEDILAMMEAGARAGVLAAREQQVITNVFELDTRTVSSAMSPRDRVAFFLRDEPDAVIRLRIAAEPFSTYPVCEGDIDHVVGYVDAKDLFQRVLNNQSISLADDSLVRKVLIVPDRLTLSEVLEQFRQVHEDFAVIVNEYSLVVGVVTLNDVMSTVMGDLVGPADEELIVRRDENSWLIDGVTPVEDVLHVLGLDELPHSDEYKTLAGFLMVMLRRVPRRTDSVSWGGYKFEVLDVDSFRIDQVMVSRLKPAPMGKADTAAPAAAASP</sequence>
<evidence type="ECO:0000256" key="9">
    <source>
        <dbReference type="ARBA" id="ARBA00023136"/>
    </source>
</evidence>
<keyword evidence="4" id="KW-0997">Cell inner membrane</keyword>
<keyword evidence="7 14" id="KW-1133">Transmembrane helix</keyword>
<keyword evidence="6" id="KW-0677">Repeat</keyword>
<dbReference type="InterPro" id="IPR000644">
    <property type="entry name" value="CBS_dom"/>
</dbReference>
<evidence type="ECO:0000256" key="3">
    <source>
        <dbReference type="ARBA" id="ARBA00022475"/>
    </source>
</evidence>
<dbReference type="InterPro" id="IPR002550">
    <property type="entry name" value="CNNM"/>
</dbReference>
<dbReference type="InterPro" id="IPR016169">
    <property type="entry name" value="FAD-bd_PCMH_sub2"/>
</dbReference>
<evidence type="ECO:0000256" key="12">
    <source>
        <dbReference type="ARBA" id="ARBA00039818"/>
    </source>
</evidence>
<keyword evidence="8 13" id="KW-0129">CBS domain</keyword>
<dbReference type="PROSITE" id="PS51846">
    <property type="entry name" value="CNNM"/>
    <property type="match status" value="1"/>
</dbReference>
<evidence type="ECO:0000256" key="4">
    <source>
        <dbReference type="ARBA" id="ARBA00022519"/>
    </source>
</evidence>
<dbReference type="GO" id="GO:0005886">
    <property type="term" value="C:plasma membrane"/>
    <property type="evidence" value="ECO:0007669"/>
    <property type="project" value="UniProtKB-SubCell"/>
</dbReference>
<dbReference type="InterPro" id="IPR046342">
    <property type="entry name" value="CBS_dom_sf"/>
</dbReference>
<feature type="transmembrane region" description="Helical" evidence="15">
    <location>
        <begin position="100"/>
        <end position="126"/>
    </location>
</feature>
<dbReference type="PROSITE" id="PS51371">
    <property type="entry name" value="CBS"/>
    <property type="match status" value="1"/>
</dbReference>
<dbReference type="Pfam" id="PF00571">
    <property type="entry name" value="CBS"/>
    <property type="match status" value="1"/>
</dbReference>
<name>C5T2E5_ACIDE</name>
<dbReference type="CDD" id="cd04590">
    <property type="entry name" value="CBS_pair_CorC_HlyC_assoc"/>
    <property type="match status" value="1"/>
</dbReference>
<evidence type="ECO:0000256" key="13">
    <source>
        <dbReference type="PROSITE-ProRule" id="PRU00703"/>
    </source>
</evidence>
<keyword evidence="2" id="KW-0813">Transport</keyword>
<evidence type="ECO:0000256" key="1">
    <source>
        <dbReference type="ARBA" id="ARBA00004429"/>
    </source>
</evidence>
<dbReference type="SUPFAM" id="SSF54631">
    <property type="entry name" value="CBS-domain pair"/>
    <property type="match status" value="1"/>
</dbReference>
<evidence type="ECO:0000256" key="2">
    <source>
        <dbReference type="ARBA" id="ARBA00022448"/>
    </source>
</evidence>
<comment type="function">
    <text evidence="10">Involved in cadaverine and putrescine tolerance in stationary phase. May facilitate the efflux of both cadaverine and putrescine from the cytoplasm, reducing potentially toxic levels under certain stress conditions.</text>
</comment>
<feature type="transmembrane region" description="Helical" evidence="15">
    <location>
        <begin position="37"/>
        <end position="60"/>
    </location>
</feature>